<keyword evidence="1" id="KW-0175">Coiled coil</keyword>
<dbReference type="AlphaFoldDB" id="A0A7Z0MP30"/>
<keyword evidence="3" id="KW-0238">DNA-binding</keyword>
<dbReference type="GO" id="GO:0003677">
    <property type="term" value="F:DNA binding"/>
    <property type="evidence" value="ECO:0007669"/>
    <property type="project" value="UniProtKB-KW"/>
</dbReference>
<evidence type="ECO:0000259" key="2">
    <source>
        <dbReference type="Pfam" id="PF11740"/>
    </source>
</evidence>
<proteinExistence type="predicted"/>
<dbReference type="EMBL" id="JACCHS010000110">
    <property type="protein sequence ID" value="NYT47249.1"/>
    <property type="molecule type" value="Genomic_DNA"/>
</dbReference>
<name>A0A7Z0MP30_9GAMM</name>
<evidence type="ECO:0000313" key="3">
    <source>
        <dbReference type="EMBL" id="NYT47249.1"/>
    </source>
</evidence>
<gene>
    <name evidence="3" type="ORF">H0A75_06380</name>
</gene>
<protein>
    <submittedName>
        <fullName evidence="3">DNA-binding protein</fullName>
    </submittedName>
</protein>
<evidence type="ECO:0000313" key="4">
    <source>
        <dbReference type="Proteomes" id="UP000537890"/>
    </source>
</evidence>
<reference evidence="3 4" key="1">
    <citation type="submission" date="2020-05" db="EMBL/GenBank/DDBJ databases">
        <title>Horizontal transmission and recombination maintain forever young bacterial symbiont genomes.</title>
        <authorList>
            <person name="Russell S.L."/>
            <person name="Pepper-Tunick E."/>
            <person name="Svedberg J."/>
            <person name="Byrne A."/>
            <person name="Ruelas Castillo J."/>
            <person name="Vollmers C."/>
            <person name="Beinart R.A."/>
            <person name="Corbett-Detig R."/>
        </authorList>
    </citation>
    <scope>NUCLEOTIDE SEQUENCE [LARGE SCALE GENOMIC DNA]</scope>
    <source>
        <strain evidence="3">4727-3</strain>
    </source>
</reference>
<feature type="domain" description="KfrA N-terminal DNA-binding" evidence="2">
    <location>
        <begin position="8"/>
        <end position="122"/>
    </location>
</feature>
<accession>A0A7Z0MP30</accession>
<dbReference type="Pfam" id="PF11740">
    <property type="entry name" value="KfrA_N"/>
    <property type="match status" value="1"/>
</dbReference>
<sequence length="163" mass="17688">MERKSKVTQAAVNAACDQLQTDSKNVTVNAVISITGGSFSTVGAMVKAWKEEQAAHVAPLMQMPESVTNAMHKAAFDIWAAASTLAGESVERIQHEAGEAITKAKAELSEYAGEVSRLERELEQANIKAVELQKNVDAAQEKAVKITSEMRVMLQSFKKKIIN</sequence>
<comment type="caution">
    <text evidence="3">The sequence shown here is derived from an EMBL/GenBank/DDBJ whole genome shotgun (WGS) entry which is preliminary data.</text>
</comment>
<evidence type="ECO:0000256" key="1">
    <source>
        <dbReference type="SAM" id="Coils"/>
    </source>
</evidence>
<feature type="coiled-coil region" evidence="1">
    <location>
        <begin position="101"/>
        <end position="149"/>
    </location>
</feature>
<dbReference type="InterPro" id="IPR021104">
    <property type="entry name" value="KfrA_DNA-bd_N"/>
</dbReference>
<organism evidence="3 4">
    <name type="scientific">Candidatus Methanofishera endochildressiae</name>
    <dbReference type="NCBI Taxonomy" id="2738884"/>
    <lineage>
        <taxon>Bacteria</taxon>
        <taxon>Pseudomonadati</taxon>
        <taxon>Pseudomonadota</taxon>
        <taxon>Gammaproteobacteria</taxon>
        <taxon>Candidatus Methanofishera</taxon>
    </lineage>
</organism>
<dbReference type="Proteomes" id="UP000537890">
    <property type="component" value="Unassembled WGS sequence"/>
</dbReference>